<keyword evidence="2 5" id="KW-0812">Transmembrane</keyword>
<evidence type="ECO:0000256" key="6">
    <source>
        <dbReference type="SAM" id="MobiDB-lite"/>
    </source>
</evidence>
<evidence type="ECO:0000256" key="5">
    <source>
        <dbReference type="RuleBase" id="RU000320"/>
    </source>
</evidence>
<accession>A0ABW2APD7</accession>
<feature type="compositionally biased region" description="Low complexity" evidence="6">
    <location>
        <begin position="452"/>
        <end position="467"/>
    </location>
</feature>
<dbReference type="PANTHER" id="PTHR22773">
    <property type="entry name" value="NADH DEHYDROGENASE"/>
    <property type="match status" value="1"/>
</dbReference>
<feature type="transmembrane region" description="Helical" evidence="7">
    <location>
        <begin position="38"/>
        <end position="57"/>
    </location>
</feature>
<keyword evidence="3 7" id="KW-1133">Transmembrane helix</keyword>
<evidence type="ECO:0000256" key="3">
    <source>
        <dbReference type="ARBA" id="ARBA00022989"/>
    </source>
</evidence>
<comment type="caution">
    <text evidence="9">The sequence shown here is derived from an EMBL/GenBank/DDBJ whole genome shotgun (WGS) entry which is preliminary data.</text>
</comment>
<dbReference type="Pfam" id="PF00361">
    <property type="entry name" value="Proton_antipo_M"/>
    <property type="match status" value="1"/>
</dbReference>
<feature type="transmembrane region" description="Helical" evidence="7">
    <location>
        <begin position="209"/>
        <end position="233"/>
    </location>
</feature>
<evidence type="ECO:0000256" key="7">
    <source>
        <dbReference type="SAM" id="Phobius"/>
    </source>
</evidence>
<feature type="transmembrane region" description="Helical" evidence="7">
    <location>
        <begin position="164"/>
        <end position="186"/>
    </location>
</feature>
<feature type="transmembrane region" description="Helical" evidence="7">
    <location>
        <begin position="334"/>
        <end position="354"/>
    </location>
</feature>
<name>A0ABW2APD7_9MICO</name>
<feature type="region of interest" description="Disordered" evidence="6">
    <location>
        <begin position="449"/>
        <end position="470"/>
    </location>
</feature>
<feature type="transmembrane region" description="Helical" evidence="7">
    <location>
        <begin position="303"/>
        <end position="322"/>
    </location>
</feature>
<dbReference type="InterPro" id="IPR001750">
    <property type="entry name" value="ND/Mrp_TM"/>
</dbReference>
<feature type="transmembrane region" description="Helical" evidence="7">
    <location>
        <begin position="375"/>
        <end position="399"/>
    </location>
</feature>
<gene>
    <name evidence="9" type="ORF">ACFQBT_02800</name>
</gene>
<organism evidence="9 10">
    <name type="scientific">Branchiibius cervicis</name>
    <dbReference type="NCBI Taxonomy" id="908252"/>
    <lineage>
        <taxon>Bacteria</taxon>
        <taxon>Bacillati</taxon>
        <taxon>Actinomycetota</taxon>
        <taxon>Actinomycetes</taxon>
        <taxon>Micrococcales</taxon>
        <taxon>Dermacoccaceae</taxon>
        <taxon>Branchiibius</taxon>
    </lineage>
</organism>
<feature type="domain" description="NADH:quinone oxidoreductase/Mrp antiporter transmembrane" evidence="8">
    <location>
        <begin position="131"/>
        <end position="425"/>
    </location>
</feature>
<evidence type="ECO:0000256" key="2">
    <source>
        <dbReference type="ARBA" id="ARBA00022692"/>
    </source>
</evidence>
<reference evidence="10" key="1">
    <citation type="journal article" date="2019" name="Int. J. Syst. Evol. Microbiol.">
        <title>The Global Catalogue of Microorganisms (GCM) 10K type strain sequencing project: providing services to taxonomists for standard genome sequencing and annotation.</title>
        <authorList>
            <consortium name="The Broad Institute Genomics Platform"/>
            <consortium name="The Broad Institute Genome Sequencing Center for Infectious Disease"/>
            <person name="Wu L."/>
            <person name="Ma J."/>
        </authorList>
    </citation>
    <scope>NUCLEOTIDE SEQUENCE [LARGE SCALE GENOMIC DNA]</scope>
    <source>
        <strain evidence="10">NBRC 106593</strain>
    </source>
</reference>
<feature type="transmembrane region" description="Helical" evidence="7">
    <location>
        <begin position="6"/>
        <end position="26"/>
    </location>
</feature>
<feature type="transmembrane region" description="Helical" evidence="7">
    <location>
        <begin position="132"/>
        <end position="152"/>
    </location>
</feature>
<comment type="subcellular location">
    <subcellularLocation>
        <location evidence="1">Endomembrane system</location>
        <topology evidence="1">Multi-pass membrane protein</topology>
    </subcellularLocation>
    <subcellularLocation>
        <location evidence="5">Membrane</location>
        <topology evidence="5">Multi-pass membrane protein</topology>
    </subcellularLocation>
</comment>
<feature type="transmembrane region" description="Helical" evidence="7">
    <location>
        <begin position="80"/>
        <end position="102"/>
    </location>
</feature>
<evidence type="ECO:0000313" key="9">
    <source>
        <dbReference type="EMBL" id="MFC6712831.1"/>
    </source>
</evidence>
<dbReference type="Proteomes" id="UP001596356">
    <property type="component" value="Unassembled WGS sequence"/>
</dbReference>
<protein>
    <submittedName>
        <fullName evidence="9">NADH-quinone oxidoreductase subunit N</fullName>
    </submittedName>
</protein>
<evidence type="ECO:0000259" key="8">
    <source>
        <dbReference type="Pfam" id="PF00361"/>
    </source>
</evidence>
<feature type="transmembrane region" description="Helical" evidence="7">
    <location>
        <begin position="481"/>
        <end position="503"/>
    </location>
</feature>
<dbReference type="EMBL" id="JBHSWJ010000002">
    <property type="protein sequence ID" value="MFC6712831.1"/>
    <property type="molecule type" value="Genomic_DNA"/>
</dbReference>
<feature type="transmembrane region" description="Helical" evidence="7">
    <location>
        <begin position="245"/>
        <end position="265"/>
    </location>
</feature>
<proteinExistence type="predicted"/>
<keyword evidence="4 7" id="KW-0472">Membrane</keyword>
<feature type="transmembrane region" description="Helical" evidence="7">
    <location>
        <begin position="271"/>
        <end position="291"/>
    </location>
</feature>
<keyword evidence="10" id="KW-1185">Reference proteome</keyword>
<feature type="transmembrane region" description="Helical" evidence="7">
    <location>
        <begin position="411"/>
        <end position="431"/>
    </location>
</feature>
<evidence type="ECO:0000256" key="1">
    <source>
        <dbReference type="ARBA" id="ARBA00004127"/>
    </source>
</evidence>
<dbReference type="RefSeq" id="WP_377820289.1">
    <property type="nucleotide sequence ID" value="NZ_JBHSWJ010000002.1"/>
</dbReference>
<sequence>MTVTFDFGLLAPVLVVGLAAVGVLVLDAALPRLGRAHWWLASLILLVTTVVLAQRWVRIPQGGDATLCGGGYCAYGVDRVVLSLQLAIAVSALVVVLLISAIPAPVSRTPVQVALLLSATAGGLIVCASRDAASWLIALELATLPTVGLVALRARRSAIDGSLALLVSALTSFALAAMGVALWYAATGTLRFDQSAALHAIADSGRSRVLILAIMLLLAGVAFKLSLAPFHAWTPDTFAGASVPVSAYLAVTSKLAAVGALIVVIRSLTGVGGATLSVIGLVSVLSMTLGNLMALRERRMLRLLAWSTVAQAGWVVMPLAPAGSAAVGESVRYVLMYALATMLVFAVVTAVAHARGRDAALDLGSYHGLARSRPVLGWAMAFALLTLAGVPPALLGVAAKVAAVGPVVAAHLWWLAVAAAINTMIGLAVYLRWILAIVIRDGQTSGPDARLAAANDPAGNDPAGNDPVGSDTEAVAPVHSVVVVVLLLGLVVASVWPQVLFALPG</sequence>
<evidence type="ECO:0000313" key="10">
    <source>
        <dbReference type="Proteomes" id="UP001596356"/>
    </source>
</evidence>
<evidence type="ECO:0000256" key="4">
    <source>
        <dbReference type="ARBA" id="ARBA00023136"/>
    </source>
</evidence>